<reference evidence="2" key="1">
    <citation type="submission" date="2021-08" db="EMBL/GenBank/DDBJ databases">
        <authorList>
            <person name="Zhang H."/>
            <person name="Xu M."/>
            <person name="Yu Z."/>
            <person name="Yang L."/>
            <person name="Cai Y."/>
        </authorList>
    </citation>
    <scope>NUCLEOTIDE SEQUENCE</scope>
    <source>
        <strain evidence="2">CHL1</strain>
    </source>
</reference>
<dbReference type="InterPro" id="IPR018691">
    <property type="entry name" value="DUF2188"/>
</dbReference>
<feature type="region of interest" description="Disordered" evidence="1">
    <location>
        <begin position="41"/>
        <end position="66"/>
    </location>
</feature>
<evidence type="ECO:0000313" key="3">
    <source>
        <dbReference type="Proteomes" id="UP000825701"/>
    </source>
</evidence>
<feature type="compositionally biased region" description="Basic and acidic residues" evidence="1">
    <location>
        <begin position="105"/>
        <end position="121"/>
    </location>
</feature>
<organism evidence="2 3">
    <name type="scientific">Chenggangzhangella methanolivorans</name>
    <dbReference type="NCBI Taxonomy" id="1437009"/>
    <lineage>
        <taxon>Bacteria</taxon>
        <taxon>Pseudomonadati</taxon>
        <taxon>Pseudomonadota</taxon>
        <taxon>Alphaproteobacteria</taxon>
        <taxon>Hyphomicrobiales</taxon>
        <taxon>Methylopilaceae</taxon>
        <taxon>Chenggangzhangella</taxon>
    </lineage>
</organism>
<feature type="compositionally biased region" description="Basic and acidic residues" evidence="1">
    <location>
        <begin position="56"/>
        <end position="66"/>
    </location>
</feature>
<dbReference type="AlphaFoldDB" id="A0A9E6RJV5"/>
<dbReference type="KEGG" id="cmet:K6K41_12740"/>
<dbReference type="Proteomes" id="UP000825701">
    <property type="component" value="Chromosome"/>
</dbReference>
<evidence type="ECO:0000256" key="1">
    <source>
        <dbReference type="SAM" id="MobiDB-lite"/>
    </source>
</evidence>
<accession>A0A9E6RJV5</accession>
<sequence>MFRVAIWRVVDKAHPPPHVVRSRRIYVAGFYRRKRHGAEARADSHHVVPNPNGGWDVKRGGGERASGHFDVKQTAVDYGRQVSRNQGTELRIHNRDGRIGQSDSHGNDPTRPRVDDQDRVRPTRSFFFQPRRPALRRLR</sequence>
<protein>
    <submittedName>
        <fullName evidence="2">DUF2188 domain-containing protein</fullName>
    </submittedName>
</protein>
<name>A0A9E6RJV5_9HYPH</name>
<gene>
    <name evidence="2" type="ORF">K6K41_12740</name>
</gene>
<keyword evidence="3" id="KW-1185">Reference proteome</keyword>
<dbReference type="Pfam" id="PF09954">
    <property type="entry name" value="DUF2188"/>
    <property type="match status" value="1"/>
</dbReference>
<dbReference type="EMBL" id="CP081869">
    <property type="protein sequence ID" value="QZO02362.1"/>
    <property type="molecule type" value="Genomic_DNA"/>
</dbReference>
<evidence type="ECO:0000313" key="2">
    <source>
        <dbReference type="EMBL" id="QZO02362.1"/>
    </source>
</evidence>
<proteinExistence type="predicted"/>
<feature type="region of interest" description="Disordered" evidence="1">
    <location>
        <begin position="79"/>
        <end position="122"/>
    </location>
</feature>